<dbReference type="KEGG" id="pvk:EPZ47_09835"/>
<gene>
    <name evidence="1" type="ORF">EPZ47_09835</name>
</gene>
<accession>A0A4P7PEF2</accession>
<name>A0A4P7PEF2_9PSED</name>
<reference evidence="1 2" key="1">
    <citation type="journal article" date="2019" name="Front. Microbiol.">
        <title>In silico and Genetic Analyses of Cyclic Lipopeptide Synthetic Gene Clusters in Pseudomonas sp. 11K1.</title>
        <authorList>
            <person name="Zhao H."/>
            <person name="Liu Y.P."/>
            <person name="Zhang L.Q."/>
        </authorList>
    </citation>
    <scope>NUCLEOTIDE SEQUENCE [LARGE SCALE GENOMIC DNA]</scope>
    <source>
        <strain evidence="1 2">11K1</strain>
    </source>
</reference>
<organism evidence="1 2">
    <name type="scientific">Pseudomonas viciae</name>
    <dbReference type="NCBI Taxonomy" id="2505979"/>
    <lineage>
        <taxon>Bacteria</taxon>
        <taxon>Pseudomonadati</taxon>
        <taxon>Pseudomonadota</taxon>
        <taxon>Gammaproteobacteria</taxon>
        <taxon>Pseudomonadales</taxon>
        <taxon>Pseudomonadaceae</taxon>
        <taxon>Pseudomonas</taxon>
    </lineage>
</organism>
<evidence type="ECO:0000313" key="1">
    <source>
        <dbReference type="EMBL" id="QBZ89001.1"/>
    </source>
</evidence>
<sequence>MGDSITTADGCLSIQEQATKTSVGASLLTIAVCQPPLMLADPRLSRASSLPLGGAAGLKRCISYAAFLLRTTCFPAGRRGSSGLRRLVPG</sequence>
<proteinExistence type="predicted"/>
<dbReference type="Proteomes" id="UP000296468">
    <property type="component" value="Chromosome"/>
</dbReference>
<dbReference type="AlphaFoldDB" id="A0A4P7PEF2"/>
<evidence type="ECO:0000313" key="2">
    <source>
        <dbReference type="Proteomes" id="UP000296468"/>
    </source>
</evidence>
<protein>
    <submittedName>
        <fullName evidence="1">Uncharacterized protein</fullName>
    </submittedName>
</protein>
<dbReference type="EMBL" id="CP035088">
    <property type="protein sequence ID" value="QBZ89001.1"/>
    <property type="molecule type" value="Genomic_DNA"/>
</dbReference>